<accession>A0ABS1VHS3</accession>
<comment type="caution">
    <text evidence="1">The sequence shown here is derived from an EMBL/GenBank/DDBJ whole genome shotgun (WGS) entry which is preliminary data.</text>
</comment>
<gene>
    <name evidence="1" type="ORF">JKJ07_05925</name>
</gene>
<keyword evidence="2" id="KW-1185">Reference proteome</keyword>
<dbReference type="EMBL" id="JAENHO010000002">
    <property type="protein sequence ID" value="MBL7253845.1"/>
    <property type="molecule type" value="Genomic_DNA"/>
</dbReference>
<proteinExistence type="predicted"/>
<dbReference type="RefSeq" id="WP_202990222.1">
    <property type="nucleotide sequence ID" value="NZ_JAENHO010000002.1"/>
</dbReference>
<name>A0ABS1VHS3_9ACTN</name>
<protein>
    <submittedName>
        <fullName evidence="1">Uncharacterized protein</fullName>
    </submittedName>
</protein>
<organism evidence="1 2">
    <name type="scientific">Paractinoplanes lichenicola</name>
    <dbReference type="NCBI Taxonomy" id="2802976"/>
    <lineage>
        <taxon>Bacteria</taxon>
        <taxon>Bacillati</taxon>
        <taxon>Actinomycetota</taxon>
        <taxon>Actinomycetes</taxon>
        <taxon>Micromonosporales</taxon>
        <taxon>Micromonosporaceae</taxon>
        <taxon>Paractinoplanes</taxon>
    </lineage>
</organism>
<evidence type="ECO:0000313" key="2">
    <source>
        <dbReference type="Proteomes" id="UP000598996"/>
    </source>
</evidence>
<dbReference type="Proteomes" id="UP000598996">
    <property type="component" value="Unassembled WGS sequence"/>
</dbReference>
<evidence type="ECO:0000313" key="1">
    <source>
        <dbReference type="EMBL" id="MBL7253845.1"/>
    </source>
</evidence>
<reference evidence="1 2" key="1">
    <citation type="submission" date="2021-01" db="EMBL/GenBank/DDBJ databases">
        <title>Actinoplanes sp. nov. LDG1-01 isolated from lichen.</title>
        <authorList>
            <person name="Saeng-In P."/>
            <person name="Phongsopitanun W."/>
            <person name="Kanchanasin P."/>
            <person name="Yuki M."/>
            <person name="Kudo T."/>
            <person name="Ohkuma M."/>
            <person name="Tanasupawat S."/>
        </authorList>
    </citation>
    <scope>NUCLEOTIDE SEQUENCE [LARGE SCALE GENOMIC DNA]</scope>
    <source>
        <strain evidence="1 2">LDG1-01</strain>
    </source>
</reference>
<sequence length="160" mass="17363">MQPGDNLCRRLLMLAARLEVEQIDPYDVVMLACDFLAEGLSGEATVELAVQSPACLPVQHAEVLLRGMLDEWRVVAPSPPESAALVAVDLSRRILDGTIPAETGGHRLLGALARTDDEASTDRLLRLLDRLEDDLRGRADDEFRAGLEVLAHEIAASAVE</sequence>